<dbReference type="SUPFAM" id="SSF53271">
    <property type="entry name" value="PRTase-like"/>
    <property type="match status" value="1"/>
</dbReference>
<keyword evidence="5 12" id="KW-0808">Transferase</keyword>
<comment type="similarity">
    <text evidence="3">Belongs to the uridine kinase family.</text>
</comment>
<evidence type="ECO:0000256" key="8">
    <source>
        <dbReference type="ARBA" id="ARBA00022840"/>
    </source>
</evidence>
<dbReference type="Gene3D" id="3.40.50.300">
    <property type="entry name" value="P-loop containing nucleotide triphosphate hydrolases"/>
    <property type="match status" value="1"/>
</dbReference>
<comment type="pathway">
    <text evidence="1">Pyrimidine metabolism; UMP biosynthesis via salvage pathway; UMP from uridine: step 1/1.</text>
</comment>
<dbReference type="Proteomes" id="UP001150569">
    <property type="component" value="Unassembled WGS sequence"/>
</dbReference>
<protein>
    <recommendedName>
        <fullName evidence="4">uridine/cytidine kinase</fullName>
        <ecNumber evidence="4">2.7.1.48</ecNumber>
    </recommendedName>
</protein>
<dbReference type="NCBIfam" id="NF004018">
    <property type="entry name" value="PRK05480.1"/>
    <property type="match status" value="1"/>
</dbReference>
<evidence type="ECO:0000256" key="6">
    <source>
        <dbReference type="ARBA" id="ARBA00022741"/>
    </source>
</evidence>
<evidence type="ECO:0000256" key="1">
    <source>
        <dbReference type="ARBA" id="ARBA00004690"/>
    </source>
</evidence>
<dbReference type="InterPro" id="IPR000836">
    <property type="entry name" value="PRTase_dom"/>
</dbReference>
<dbReference type="AlphaFoldDB" id="A0A9W8A7Q0"/>
<proteinExistence type="inferred from homology"/>
<comment type="pathway">
    <text evidence="2">Pyrimidine metabolism; CTP biosynthesis via salvage pathway; CTP from cytidine: step 1/3.</text>
</comment>
<keyword evidence="7 12" id="KW-0418">Kinase</keyword>
<dbReference type="PRINTS" id="PR00988">
    <property type="entry name" value="URIDINKINASE"/>
</dbReference>
<dbReference type="FunFam" id="3.40.50.2020:FF:000010">
    <property type="entry name" value="Uridine-cytidine kinase"/>
    <property type="match status" value="1"/>
</dbReference>
<dbReference type="CDD" id="cd02023">
    <property type="entry name" value="UMPK"/>
    <property type="match status" value="1"/>
</dbReference>
<dbReference type="InterPro" id="IPR027417">
    <property type="entry name" value="P-loop_NTPase"/>
</dbReference>
<organism evidence="12 13">
    <name type="scientific">Tieghemiomyces parasiticus</name>
    <dbReference type="NCBI Taxonomy" id="78921"/>
    <lineage>
        <taxon>Eukaryota</taxon>
        <taxon>Fungi</taxon>
        <taxon>Fungi incertae sedis</taxon>
        <taxon>Zoopagomycota</taxon>
        <taxon>Kickxellomycotina</taxon>
        <taxon>Dimargaritomycetes</taxon>
        <taxon>Dimargaritales</taxon>
        <taxon>Dimargaritaceae</taxon>
        <taxon>Tieghemiomyces</taxon>
    </lineage>
</organism>
<dbReference type="EMBL" id="JANBPT010000259">
    <property type="protein sequence ID" value="KAJ1924683.1"/>
    <property type="molecule type" value="Genomic_DNA"/>
</dbReference>
<evidence type="ECO:0000259" key="10">
    <source>
        <dbReference type="Pfam" id="PF00485"/>
    </source>
</evidence>
<keyword evidence="9" id="KW-0812">Transmembrane</keyword>
<reference evidence="12" key="1">
    <citation type="submission" date="2022-07" db="EMBL/GenBank/DDBJ databases">
        <title>Phylogenomic reconstructions and comparative analyses of Kickxellomycotina fungi.</title>
        <authorList>
            <person name="Reynolds N.K."/>
            <person name="Stajich J.E."/>
            <person name="Barry K."/>
            <person name="Grigoriev I.V."/>
            <person name="Crous P."/>
            <person name="Smith M.E."/>
        </authorList>
    </citation>
    <scope>NUCLEOTIDE SEQUENCE</scope>
    <source>
        <strain evidence="12">RSA 861</strain>
    </source>
</reference>
<evidence type="ECO:0000256" key="9">
    <source>
        <dbReference type="SAM" id="Phobius"/>
    </source>
</evidence>
<dbReference type="InterPro" id="IPR000764">
    <property type="entry name" value="Uridine_kinase-like"/>
</dbReference>
<evidence type="ECO:0000256" key="3">
    <source>
        <dbReference type="ARBA" id="ARBA00005408"/>
    </source>
</evidence>
<keyword evidence="9" id="KW-0472">Membrane</keyword>
<dbReference type="InterPro" id="IPR006083">
    <property type="entry name" value="PRK/URK"/>
</dbReference>
<feature type="transmembrane region" description="Helical" evidence="9">
    <location>
        <begin position="379"/>
        <end position="399"/>
    </location>
</feature>
<evidence type="ECO:0000256" key="2">
    <source>
        <dbReference type="ARBA" id="ARBA00004784"/>
    </source>
</evidence>
<feature type="domain" description="Phosphoribosyltransferase" evidence="11">
    <location>
        <begin position="231"/>
        <end position="434"/>
    </location>
</feature>
<evidence type="ECO:0000256" key="7">
    <source>
        <dbReference type="ARBA" id="ARBA00022777"/>
    </source>
</evidence>
<evidence type="ECO:0000256" key="5">
    <source>
        <dbReference type="ARBA" id="ARBA00022679"/>
    </source>
</evidence>
<dbReference type="EC" id="2.7.1.48" evidence="4"/>
<keyword evidence="6" id="KW-0547">Nucleotide-binding</keyword>
<dbReference type="GO" id="GO:0004849">
    <property type="term" value="F:uridine kinase activity"/>
    <property type="evidence" value="ECO:0007669"/>
    <property type="project" value="UniProtKB-EC"/>
</dbReference>
<dbReference type="GO" id="GO:0005524">
    <property type="term" value="F:ATP binding"/>
    <property type="evidence" value="ECO:0007669"/>
    <property type="project" value="UniProtKB-KW"/>
</dbReference>
<dbReference type="CDD" id="cd06223">
    <property type="entry name" value="PRTases_typeI"/>
    <property type="match status" value="1"/>
</dbReference>
<dbReference type="Pfam" id="PF14681">
    <property type="entry name" value="UPRTase"/>
    <property type="match status" value="1"/>
</dbReference>
<name>A0A9W8A7Q0_9FUNG</name>
<dbReference type="OrthoDB" id="738517at2759"/>
<keyword evidence="8" id="KW-0067">ATP-binding</keyword>
<comment type="caution">
    <text evidence="12">The sequence shown here is derived from an EMBL/GenBank/DDBJ whole genome shotgun (WGS) entry which is preliminary data.</text>
</comment>
<dbReference type="FunFam" id="3.40.50.300:FF:000339">
    <property type="entry name" value="Uridine kinase"/>
    <property type="match status" value="1"/>
</dbReference>
<dbReference type="InterPro" id="IPR029057">
    <property type="entry name" value="PRTase-like"/>
</dbReference>
<accession>A0A9W8A7Q0</accession>
<dbReference type="Gene3D" id="3.40.50.2020">
    <property type="match status" value="1"/>
</dbReference>
<dbReference type="GO" id="GO:0008655">
    <property type="term" value="P:pyrimidine-containing compound salvage"/>
    <property type="evidence" value="ECO:0007669"/>
    <property type="project" value="UniProtKB-ARBA"/>
</dbReference>
<keyword evidence="9" id="KW-1133">Transmembrane helix</keyword>
<feature type="transmembrane region" description="Helical" evidence="9">
    <location>
        <begin position="346"/>
        <end position="367"/>
    </location>
</feature>
<evidence type="ECO:0000259" key="11">
    <source>
        <dbReference type="Pfam" id="PF14681"/>
    </source>
</evidence>
<evidence type="ECO:0000313" key="12">
    <source>
        <dbReference type="EMBL" id="KAJ1924683.1"/>
    </source>
</evidence>
<keyword evidence="13" id="KW-1185">Reference proteome</keyword>
<dbReference type="SUPFAM" id="SSF52540">
    <property type="entry name" value="P-loop containing nucleoside triphosphate hydrolases"/>
    <property type="match status" value="1"/>
</dbReference>
<gene>
    <name evidence="12" type="primary">URK1_1</name>
    <name evidence="12" type="ORF">IWQ60_005030</name>
</gene>
<sequence length="440" mass="49616">MLRKNNLLLTASGRPVIIKSLNVPWVVILSMDSFYKPLTPEQSAAAFRNEHDFDHPNSFDYDLLYETLLALKQGKKVDIPIYDFKTHSRTDKTQTVYGANVVIFEGIFGLYDPAVLSLMDMKVFVDADGDVRLARRLQRDVSQRGRDLQGVLQQYERFVKPSYETYIHPTMRNADVIVPRGLENHRAIHLLTQLITQRLEKSHLNFRWELARVPHSLCTLTDKPQLTVLPATNQLRGLHTIIRDRRTSRHDFIFYSERLCTLVVERGLSLLPFEPTTVTTPTGALYPGTVPTKRVCGVSILRAGSTMETGLRKVCKDVAIGKILIQSDPITNEPKLHYCKLPRDMATGYVLLMDALVGTGAAALMAVRVLLDYGMREDHIIFLTLLAAPQGIHALTLAFPRVRIVSSMVDPSLSVDKLYIEPGLGNFGDRYFGTEPDLLD</sequence>
<dbReference type="Pfam" id="PF00485">
    <property type="entry name" value="PRK"/>
    <property type="match status" value="1"/>
</dbReference>
<evidence type="ECO:0000256" key="4">
    <source>
        <dbReference type="ARBA" id="ARBA00012137"/>
    </source>
</evidence>
<feature type="domain" description="Phosphoribulokinase/uridine kinase" evidence="10">
    <location>
        <begin position="18"/>
        <end position="184"/>
    </location>
</feature>
<dbReference type="PANTHER" id="PTHR10285">
    <property type="entry name" value="URIDINE KINASE"/>
    <property type="match status" value="1"/>
</dbReference>
<evidence type="ECO:0000313" key="13">
    <source>
        <dbReference type="Proteomes" id="UP001150569"/>
    </source>
</evidence>